<organism evidence="1">
    <name type="scientific">Timema poppense</name>
    <name type="common">Walking stick</name>
    <dbReference type="NCBI Taxonomy" id="170557"/>
    <lineage>
        <taxon>Eukaryota</taxon>
        <taxon>Metazoa</taxon>
        <taxon>Ecdysozoa</taxon>
        <taxon>Arthropoda</taxon>
        <taxon>Hexapoda</taxon>
        <taxon>Insecta</taxon>
        <taxon>Pterygota</taxon>
        <taxon>Neoptera</taxon>
        <taxon>Polyneoptera</taxon>
        <taxon>Phasmatodea</taxon>
        <taxon>Timematodea</taxon>
        <taxon>Timematoidea</taxon>
        <taxon>Timematidae</taxon>
        <taxon>Timema</taxon>
    </lineage>
</organism>
<dbReference type="EMBL" id="OD018815">
    <property type="protein sequence ID" value="CAD7418870.1"/>
    <property type="molecule type" value="Genomic_DNA"/>
</dbReference>
<reference evidence="1" key="1">
    <citation type="submission" date="2020-11" db="EMBL/GenBank/DDBJ databases">
        <authorList>
            <person name="Tran Van P."/>
        </authorList>
    </citation>
    <scope>NUCLEOTIDE SEQUENCE</scope>
</reference>
<evidence type="ECO:0000313" key="1">
    <source>
        <dbReference type="EMBL" id="CAD7418870.1"/>
    </source>
</evidence>
<name>A0A7R9HEF3_TIMPO</name>
<accession>A0A7R9HEF3</accession>
<protein>
    <submittedName>
        <fullName evidence="1">Uncharacterized protein</fullName>
    </submittedName>
</protein>
<proteinExistence type="predicted"/>
<sequence>MSIVCDVPPQKRHVIKLRTLVKHASVASWSKADDVEIGVRVSLRRTFRFFGDSKMDSIYSSLNKIPLVIWRNRM</sequence>
<gene>
    <name evidence="1" type="ORF">TPSB3V08_LOCUS12652</name>
</gene>
<dbReference type="AlphaFoldDB" id="A0A7R9HEF3"/>